<evidence type="ECO:0000313" key="4">
    <source>
        <dbReference type="Proteomes" id="UP000828390"/>
    </source>
</evidence>
<keyword evidence="4" id="KW-1185">Reference proteome</keyword>
<dbReference type="PANTHER" id="PTHR45632">
    <property type="entry name" value="LD33804P"/>
    <property type="match status" value="1"/>
</dbReference>
<gene>
    <name evidence="3" type="ORF">DPMN_064745</name>
</gene>
<dbReference type="EMBL" id="JAIWYP010000013">
    <property type="protein sequence ID" value="KAH3721798.1"/>
    <property type="molecule type" value="Genomic_DNA"/>
</dbReference>
<keyword evidence="1" id="KW-0880">Kelch repeat</keyword>
<dbReference type="PANTHER" id="PTHR45632:SF3">
    <property type="entry name" value="KELCH-LIKE PROTEIN 32"/>
    <property type="match status" value="1"/>
</dbReference>
<evidence type="ECO:0000313" key="3">
    <source>
        <dbReference type="EMBL" id="KAH3721798.1"/>
    </source>
</evidence>
<dbReference type="Gene3D" id="2.120.10.80">
    <property type="entry name" value="Kelch-type beta propeller"/>
    <property type="match status" value="1"/>
</dbReference>
<keyword evidence="2" id="KW-0677">Repeat</keyword>
<dbReference type="AlphaFoldDB" id="A0A9D4CE54"/>
<organism evidence="3 4">
    <name type="scientific">Dreissena polymorpha</name>
    <name type="common">Zebra mussel</name>
    <name type="synonym">Mytilus polymorpha</name>
    <dbReference type="NCBI Taxonomy" id="45954"/>
    <lineage>
        <taxon>Eukaryota</taxon>
        <taxon>Metazoa</taxon>
        <taxon>Spiralia</taxon>
        <taxon>Lophotrochozoa</taxon>
        <taxon>Mollusca</taxon>
        <taxon>Bivalvia</taxon>
        <taxon>Autobranchia</taxon>
        <taxon>Heteroconchia</taxon>
        <taxon>Euheterodonta</taxon>
        <taxon>Imparidentia</taxon>
        <taxon>Neoheterodontei</taxon>
        <taxon>Myida</taxon>
        <taxon>Dreissenoidea</taxon>
        <taxon>Dreissenidae</taxon>
        <taxon>Dreissena</taxon>
    </lineage>
</organism>
<reference evidence="3" key="2">
    <citation type="submission" date="2020-11" db="EMBL/GenBank/DDBJ databases">
        <authorList>
            <person name="McCartney M.A."/>
            <person name="Auch B."/>
            <person name="Kono T."/>
            <person name="Mallez S."/>
            <person name="Becker A."/>
            <person name="Gohl D.M."/>
            <person name="Silverstein K.A.T."/>
            <person name="Koren S."/>
            <person name="Bechman K.B."/>
            <person name="Herman A."/>
            <person name="Abrahante J.E."/>
            <person name="Garbe J."/>
        </authorList>
    </citation>
    <scope>NUCLEOTIDE SEQUENCE</scope>
    <source>
        <strain evidence="3">Duluth1</strain>
        <tissue evidence="3">Whole animal</tissue>
    </source>
</reference>
<dbReference type="InterPro" id="IPR015915">
    <property type="entry name" value="Kelch-typ_b-propeller"/>
</dbReference>
<dbReference type="SUPFAM" id="SSF117281">
    <property type="entry name" value="Kelch motif"/>
    <property type="match status" value="1"/>
</dbReference>
<reference evidence="3" key="1">
    <citation type="journal article" date="2019" name="bioRxiv">
        <title>The Genome of the Zebra Mussel, Dreissena polymorpha: A Resource for Invasive Species Research.</title>
        <authorList>
            <person name="McCartney M.A."/>
            <person name="Auch B."/>
            <person name="Kono T."/>
            <person name="Mallez S."/>
            <person name="Zhang Y."/>
            <person name="Obille A."/>
            <person name="Becker A."/>
            <person name="Abrahante J.E."/>
            <person name="Garbe J."/>
            <person name="Badalamenti J.P."/>
            <person name="Herman A."/>
            <person name="Mangelson H."/>
            <person name="Liachko I."/>
            <person name="Sullivan S."/>
            <person name="Sone E.D."/>
            <person name="Koren S."/>
            <person name="Silverstein K.A.T."/>
            <person name="Beckman K.B."/>
            <person name="Gohl D.M."/>
        </authorList>
    </citation>
    <scope>NUCLEOTIDE SEQUENCE</scope>
    <source>
        <strain evidence="3">Duluth1</strain>
        <tissue evidence="3">Whole animal</tissue>
    </source>
</reference>
<dbReference type="Proteomes" id="UP000828390">
    <property type="component" value="Unassembled WGS sequence"/>
</dbReference>
<name>A0A9D4CE54_DREPO</name>
<protein>
    <submittedName>
        <fullName evidence="3">Uncharacterized protein</fullName>
    </submittedName>
</protein>
<comment type="caution">
    <text evidence="3">The sequence shown here is derived from an EMBL/GenBank/DDBJ whole genome shotgun (WGS) entry which is preliminary data.</text>
</comment>
<evidence type="ECO:0000256" key="1">
    <source>
        <dbReference type="ARBA" id="ARBA00022441"/>
    </source>
</evidence>
<proteinExistence type="predicted"/>
<evidence type="ECO:0000256" key="2">
    <source>
        <dbReference type="ARBA" id="ARBA00022737"/>
    </source>
</evidence>
<sequence>MSISPLGLCKQAATRRNSLNGYWSLGDHINIKNRMSLLNYMKKQWFELKTLNEKLGYEYAICALQHRLYLSGGVINYKRRFMYFDGSEKRWFQLSDLLSDREQHIMTAVDKCIYVLGGKTSVERGEIQRYDTVVPGWIKCGSMALPVAGARSVVIAERIYIFGGYECGSAPTSKVAIDTIQCFDTKSKLSWSYKTPRLPFQMKSSAFGVVHLGMHIYVVHKSVVYKMIETLTDDAKIEKIGLLPKSCFNQDFGVAGFGTNIVVFGGEYENFEESKRRMQMDTISMQAVEIPLALPFTM</sequence>
<accession>A0A9D4CE54</accession>